<evidence type="ECO:0000313" key="4">
    <source>
        <dbReference type="Proteomes" id="UP000299211"/>
    </source>
</evidence>
<feature type="compositionally biased region" description="Basic and acidic residues" evidence="1">
    <location>
        <begin position="39"/>
        <end position="49"/>
    </location>
</feature>
<feature type="compositionally biased region" description="Basic residues" evidence="1">
    <location>
        <begin position="1"/>
        <end position="10"/>
    </location>
</feature>
<sequence length="144" mass="15769">MPGRRRRPDHHRPDEAIGRSHGGLTNKIHLACRAIAADDAEKGTGDATRRTGPRFLSPRGTGHDPGRIATDLAVMLADGGEAIADLAVRSPRWFRPGAQSRRNELEGTVNALKAFRAGATRYDKRAFVFHGTVTVAAIRLWIRQ</sequence>
<protein>
    <recommendedName>
        <fullName evidence="5">Transposase</fullName>
    </recommendedName>
</protein>
<feature type="region of interest" description="Disordered" evidence="1">
    <location>
        <begin position="1"/>
        <end position="22"/>
    </location>
</feature>
<feature type="transmembrane region" description="Helical" evidence="2">
    <location>
        <begin position="126"/>
        <end position="142"/>
    </location>
</feature>
<keyword evidence="2" id="KW-1133">Transmembrane helix</keyword>
<evidence type="ECO:0000313" key="3">
    <source>
        <dbReference type="EMBL" id="GDY71031.1"/>
    </source>
</evidence>
<dbReference type="EMBL" id="BJHY01000001">
    <property type="protein sequence ID" value="GDY71031.1"/>
    <property type="molecule type" value="Genomic_DNA"/>
</dbReference>
<evidence type="ECO:0000256" key="2">
    <source>
        <dbReference type="SAM" id="Phobius"/>
    </source>
</evidence>
<organism evidence="3 4">
    <name type="scientific">Streptomyces avermitilis</name>
    <dbReference type="NCBI Taxonomy" id="33903"/>
    <lineage>
        <taxon>Bacteria</taxon>
        <taxon>Bacillati</taxon>
        <taxon>Actinomycetota</taxon>
        <taxon>Actinomycetes</taxon>
        <taxon>Kitasatosporales</taxon>
        <taxon>Streptomycetaceae</taxon>
        <taxon>Streptomyces</taxon>
    </lineage>
</organism>
<gene>
    <name evidence="3" type="ORF">SAV31267_005160</name>
</gene>
<reference evidence="3 4" key="1">
    <citation type="submission" date="2019-04" db="EMBL/GenBank/DDBJ databases">
        <title>Draft genome sequences of Streptomyces avermitilis ATCC 31267.</title>
        <authorList>
            <person name="Komaki H."/>
            <person name="Tamura T."/>
            <person name="Hosoyama A."/>
        </authorList>
    </citation>
    <scope>NUCLEOTIDE SEQUENCE [LARGE SCALE GENOMIC DNA]</scope>
    <source>
        <strain evidence="3 4">ATCC 31267</strain>
    </source>
</reference>
<evidence type="ECO:0008006" key="5">
    <source>
        <dbReference type="Google" id="ProtNLM"/>
    </source>
</evidence>
<name>A0A4D4MG69_STRAX</name>
<dbReference type="Proteomes" id="UP000299211">
    <property type="component" value="Unassembled WGS sequence"/>
</dbReference>
<proteinExistence type="predicted"/>
<feature type="region of interest" description="Disordered" evidence="1">
    <location>
        <begin position="39"/>
        <end position="63"/>
    </location>
</feature>
<comment type="caution">
    <text evidence="3">The sequence shown here is derived from an EMBL/GenBank/DDBJ whole genome shotgun (WGS) entry which is preliminary data.</text>
</comment>
<dbReference type="AlphaFoldDB" id="A0A4D4MG69"/>
<accession>A0A4D4MG69</accession>
<keyword evidence="2" id="KW-0812">Transmembrane</keyword>
<keyword evidence="2" id="KW-0472">Membrane</keyword>
<evidence type="ECO:0000256" key="1">
    <source>
        <dbReference type="SAM" id="MobiDB-lite"/>
    </source>
</evidence>